<name>A0ABY5DB87_9ACTN</name>
<gene>
    <name evidence="1" type="ORF">NE857_06260</name>
</gene>
<reference evidence="1" key="1">
    <citation type="submission" date="2022-06" db="EMBL/GenBank/DDBJ databases">
        <authorList>
            <person name="Ping M."/>
        </authorList>
    </citation>
    <scope>NUCLEOTIDE SEQUENCE</scope>
    <source>
        <strain evidence="1">JCM11759T</strain>
    </source>
</reference>
<proteinExistence type="predicted"/>
<keyword evidence="2" id="KW-1185">Reference proteome</keyword>
<evidence type="ECO:0000313" key="2">
    <source>
        <dbReference type="Proteomes" id="UP001055940"/>
    </source>
</evidence>
<organism evidence="1 2">
    <name type="scientific">Nocardiopsis exhalans</name>
    <dbReference type="NCBI Taxonomy" id="163604"/>
    <lineage>
        <taxon>Bacteria</taxon>
        <taxon>Bacillati</taxon>
        <taxon>Actinomycetota</taxon>
        <taxon>Actinomycetes</taxon>
        <taxon>Streptosporangiales</taxon>
        <taxon>Nocardiopsidaceae</taxon>
        <taxon>Nocardiopsis</taxon>
    </lineage>
</organism>
<protein>
    <submittedName>
        <fullName evidence="1">Uncharacterized protein</fullName>
    </submittedName>
</protein>
<sequence length="69" mass="7095">MTPGRRPDVTLPGPVAGQAPLSAVDVIGRAIIEPRRRSGPGDPVALVQRVLWEALDPPDPGDPPVGSGP</sequence>
<dbReference type="RefSeq" id="WP_254420154.1">
    <property type="nucleotide sequence ID" value="NZ_BAAAJB010000071.1"/>
</dbReference>
<accession>A0ABY5DB87</accession>
<evidence type="ECO:0000313" key="1">
    <source>
        <dbReference type="EMBL" id="USY21225.1"/>
    </source>
</evidence>
<dbReference type="EMBL" id="CP099837">
    <property type="protein sequence ID" value="USY21225.1"/>
    <property type="molecule type" value="Genomic_DNA"/>
</dbReference>
<dbReference type="Proteomes" id="UP001055940">
    <property type="component" value="Chromosome"/>
</dbReference>